<dbReference type="InterPro" id="IPR036376">
    <property type="entry name" value="RuBisCO_lsu_C_sf"/>
</dbReference>
<dbReference type="SUPFAM" id="SSF51649">
    <property type="entry name" value="RuBisCo, C-terminal domain"/>
    <property type="match status" value="1"/>
</dbReference>
<dbReference type="GO" id="GO:0000287">
    <property type="term" value="F:magnesium ion binding"/>
    <property type="evidence" value="ECO:0007669"/>
    <property type="project" value="InterPro"/>
</dbReference>
<evidence type="ECO:0000259" key="1">
    <source>
        <dbReference type="Pfam" id="PF00016"/>
    </source>
</evidence>
<gene>
    <name evidence="2" type="ORF">S01H4_28225</name>
</gene>
<proteinExistence type="predicted"/>
<protein>
    <recommendedName>
        <fullName evidence="1">Ribulose bisphosphate carboxylase large subunit C-terminal domain-containing protein</fullName>
    </recommendedName>
</protein>
<dbReference type="EMBL" id="BART01013973">
    <property type="protein sequence ID" value="GAG83374.1"/>
    <property type="molecule type" value="Genomic_DNA"/>
</dbReference>
<evidence type="ECO:0000313" key="2">
    <source>
        <dbReference type="EMBL" id="GAG83374.1"/>
    </source>
</evidence>
<dbReference type="Pfam" id="PF00016">
    <property type="entry name" value="RuBisCO_large"/>
    <property type="match status" value="1"/>
</dbReference>
<comment type="caution">
    <text evidence="2">The sequence shown here is derived from an EMBL/GenBank/DDBJ whole genome shotgun (WGS) entry which is preliminary data.</text>
</comment>
<organism evidence="2">
    <name type="scientific">marine sediment metagenome</name>
    <dbReference type="NCBI Taxonomy" id="412755"/>
    <lineage>
        <taxon>unclassified sequences</taxon>
        <taxon>metagenomes</taxon>
        <taxon>ecological metagenomes</taxon>
    </lineage>
</organism>
<dbReference type="InterPro" id="IPR000685">
    <property type="entry name" value="RuBisCO_lsu_C"/>
</dbReference>
<sequence length="55" mass="5756">VGGGVWGHPDGGRAGAAAVRQAIDAAMGGVSLEKYAKGRRELRAALEKWGRIRPK</sequence>
<accession>X1ALH0</accession>
<name>X1ALH0_9ZZZZ</name>
<dbReference type="Gene3D" id="3.20.20.110">
    <property type="entry name" value="Ribulose bisphosphate carboxylase, large subunit, C-terminal domain"/>
    <property type="match status" value="1"/>
</dbReference>
<feature type="domain" description="Ribulose bisphosphate carboxylase large subunit C-terminal" evidence="1">
    <location>
        <begin position="1"/>
        <end position="49"/>
    </location>
</feature>
<dbReference type="AlphaFoldDB" id="X1ALH0"/>
<reference evidence="2" key="1">
    <citation type="journal article" date="2014" name="Front. Microbiol.">
        <title>High frequency of phylogenetically diverse reductive dehalogenase-homologous genes in deep subseafloor sedimentary metagenomes.</title>
        <authorList>
            <person name="Kawai M."/>
            <person name="Futagami T."/>
            <person name="Toyoda A."/>
            <person name="Takaki Y."/>
            <person name="Nishi S."/>
            <person name="Hori S."/>
            <person name="Arai W."/>
            <person name="Tsubouchi T."/>
            <person name="Morono Y."/>
            <person name="Uchiyama I."/>
            <person name="Ito T."/>
            <person name="Fujiyama A."/>
            <person name="Inagaki F."/>
            <person name="Takami H."/>
        </authorList>
    </citation>
    <scope>NUCLEOTIDE SEQUENCE</scope>
    <source>
        <strain evidence="2">Expedition CK06-06</strain>
    </source>
</reference>
<feature type="non-terminal residue" evidence="2">
    <location>
        <position position="1"/>
    </location>
</feature>
<dbReference type="GO" id="GO:0016984">
    <property type="term" value="F:ribulose-bisphosphate carboxylase activity"/>
    <property type="evidence" value="ECO:0007669"/>
    <property type="project" value="InterPro"/>
</dbReference>